<organism evidence="1 2">
    <name type="scientific">Novosphingobium umbonatum</name>
    <dbReference type="NCBI Taxonomy" id="1908524"/>
    <lineage>
        <taxon>Bacteria</taxon>
        <taxon>Pseudomonadati</taxon>
        <taxon>Pseudomonadota</taxon>
        <taxon>Alphaproteobacteria</taxon>
        <taxon>Sphingomonadales</taxon>
        <taxon>Sphingomonadaceae</taxon>
        <taxon>Novosphingobium</taxon>
    </lineage>
</organism>
<name>A0A3S3TKZ8_9SPHN</name>
<keyword evidence="2" id="KW-1185">Reference proteome</keyword>
<gene>
    <name evidence="1" type="ORF">EOE18_16065</name>
</gene>
<dbReference type="AlphaFoldDB" id="A0A3S3TKZ8"/>
<accession>A0A3S3TKZ8</accession>
<dbReference type="SUPFAM" id="SSF55961">
    <property type="entry name" value="Bet v1-like"/>
    <property type="match status" value="1"/>
</dbReference>
<evidence type="ECO:0000313" key="1">
    <source>
        <dbReference type="EMBL" id="RVU03461.1"/>
    </source>
</evidence>
<proteinExistence type="predicted"/>
<comment type="caution">
    <text evidence="1">The sequence shown here is derived from an EMBL/GenBank/DDBJ whole genome shotgun (WGS) entry which is preliminary data.</text>
</comment>
<dbReference type="Proteomes" id="UP000282837">
    <property type="component" value="Unassembled WGS sequence"/>
</dbReference>
<reference evidence="1 2" key="1">
    <citation type="submission" date="2019-01" db="EMBL/GenBank/DDBJ databases">
        <authorList>
            <person name="Chen W.-M."/>
        </authorList>
    </citation>
    <scope>NUCLEOTIDE SEQUENCE [LARGE SCALE GENOMIC DNA]</scope>
    <source>
        <strain evidence="1 2">FSY-9</strain>
    </source>
</reference>
<sequence>MEIPPKSRTLACRYRHSWASTAIVPMDARQLFSRLDDHRRLAAHMARSFSMMAGGAMHFTIDDWRGMEVGSRIVMSGRVAGLALLVEEVVTERNPPYLKVWETRGHPRLLVIGDYRLDFWYRRVWQKC</sequence>
<dbReference type="EMBL" id="SACO01000015">
    <property type="protein sequence ID" value="RVU03461.1"/>
    <property type="molecule type" value="Genomic_DNA"/>
</dbReference>
<protein>
    <submittedName>
        <fullName evidence="1">Uncharacterized protein</fullName>
    </submittedName>
</protein>
<evidence type="ECO:0000313" key="2">
    <source>
        <dbReference type="Proteomes" id="UP000282837"/>
    </source>
</evidence>